<accession>A0ABD0C5N4</accession>
<comment type="caution">
    <text evidence="2">The sequence shown here is derived from an EMBL/GenBank/DDBJ whole genome shotgun (WGS) entry which is preliminary data.</text>
</comment>
<keyword evidence="4" id="KW-1185">Reference proteome</keyword>
<sequence length="244" mass="28387">MENEFKGSKAFLMIPPSISRDEDLLRKPKSILLMGEIISMLNVTGEFFMSNRKIAEHLKVSGRQVNRYLDLLEKKKLIEREKVVSDKNGAILGRKIHAGSALMTYMSLGWGTERHKGSDTNVTPPVSPMSHKYNRVNRSSNRTVNNSSSRKKEEEDPEREKIYKEFFFIARINDKCKNQTTRPSLDEIKQMRKLLYECDVDTLRAVKDKFKERMEWDMVGKPFAYLLKLLRDGLANDKNYESWG</sequence>
<dbReference type="Pfam" id="PF13730">
    <property type="entry name" value="HTH_36"/>
    <property type="match status" value="1"/>
</dbReference>
<name>A0ABD0C5N4_LACAM</name>
<feature type="region of interest" description="Disordered" evidence="1">
    <location>
        <begin position="115"/>
        <end position="157"/>
    </location>
</feature>
<dbReference type="EMBL" id="BTFQ01000073">
    <property type="protein sequence ID" value="GMM14603.1"/>
    <property type="molecule type" value="Genomic_DNA"/>
</dbReference>
<evidence type="ECO:0000313" key="2">
    <source>
        <dbReference type="EMBL" id="GMM14603.1"/>
    </source>
</evidence>
<evidence type="ECO:0008006" key="6">
    <source>
        <dbReference type="Google" id="ProtNLM"/>
    </source>
</evidence>
<dbReference type="SUPFAM" id="SSF46785">
    <property type="entry name" value="Winged helix' DNA-binding domain"/>
    <property type="match status" value="1"/>
</dbReference>
<dbReference type="InterPro" id="IPR036388">
    <property type="entry name" value="WH-like_DNA-bd_sf"/>
</dbReference>
<dbReference type="EMBL" id="BTFR01000010">
    <property type="protein sequence ID" value="GMM15478.1"/>
    <property type="molecule type" value="Genomic_DNA"/>
</dbReference>
<dbReference type="InterPro" id="IPR036390">
    <property type="entry name" value="WH_DNA-bd_sf"/>
</dbReference>
<evidence type="ECO:0000313" key="5">
    <source>
        <dbReference type="Proteomes" id="UP001346800"/>
    </source>
</evidence>
<dbReference type="Gene3D" id="1.10.10.10">
    <property type="entry name" value="Winged helix-like DNA-binding domain superfamily/Winged helix DNA-binding domain"/>
    <property type="match status" value="1"/>
</dbReference>
<organism evidence="2 5">
    <name type="scientific">Lactobacillus amylovorus subsp. animalium</name>
    <dbReference type="NCBI Taxonomy" id="3378536"/>
    <lineage>
        <taxon>Bacteria</taxon>
        <taxon>Bacillati</taxon>
        <taxon>Bacillota</taxon>
        <taxon>Bacilli</taxon>
        <taxon>Lactobacillales</taxon>
        <taxon>Lactobacillaceae</taxon>
        <taxon>Lactobacillus</taxon>
    </lineage>
</organism>
<gene>
    <name evidence="3" type="ORF">LABF125_06110</name>
    <name evidence="2" type="ORF">LABF186_17220</name>
</gene>
<dbReference type="Proteomes" id="UP001332503">
    <property type="component" value="Unassembled WGS sequence"/>
</dbReference>
<feature type="compositionally biased region" description="Low complexity" evidence="1">
    <location>
        <begin position="136"/>
        <end position="148"/>
    </location>
</feature>
<proteinExistence type="predicted"/>
<protein>
    <recommendedName>
        <fullName evidence="6">Helix-turn-helix domain-containing protein</fullName>
    </recommendedName>
</protein>
<dbReference type="RefSeq" id="WP_338187495.1">
    <property type="nucleotide sequence ID" value="NZ_BTFQ01000073.1"/>
</dbReference>
<dbReference type="AlphaFoldDB" id="A0ABD0C5N4"/>
<evidence type="ECO:0000313" key="4">
    <source>
        <dbReference type="Proteomes" id="UP001332503"/>
    </source>
</evidence>
<reference evidence="2" key="1">
    <citation type="submission" date="2023-06" db="EMBL/GenBank/DDBJ databases">
        <authorList>
            <person name="Tohno M."/>
            <person name="Tanizawa Y."/>
        </authorList>
    </citation>
    <scope>NUCLEOTIDE SEQUENCE</scope>
    <source>
        <strain evidence="3">BF125</strain>
        <strain evidence="2">BF186</strain>
    </source>
</reference>
<dbReference type="Proteomes" id="UP001346800">
    <property type="component" value="Unassembled WGS sequence"/>
</dbReference>
<evidence type="ECO:0000256" key="1">
    <source>
        <dbReference type="SAM" id="MobiDB-lite"/>
    </source>
</evidence>
<evidence type="ECO:0000313" key="3">
    <source>
        <dbReference type="EMBL" id="GMM15478.1"/>
    </source>
</evidence>
<reference evidence="4 5" key="2">
    <citation type="journal article" date="2024" name="Int. J. Syst. Evol. Microbiol.">
        <title>Proposal of Lactobacillus amylovorus subsp. animalis subsp. nov. and an emended description of Lactobacillus amylovorus.</title>
        <authorList>
            <person name="Yamane K."/>
            <person name="Tanizawa Y."/>
            <person name="Kobayashi H."/>
            <person name="Kamizono T."/>
            <person name="Kojima Y."/>
            <person name="Takagi H."/>
            <person name="Tohno M."/>
        </authorList>
    </citation>
    <scope>NUCLEOTIDE SEQUENCE [LARGE SCALE GENOMIC DNA]</scope>
    <source>
        <strain evidence="3 4">BF125</strain>
        <strain evidence="2 5">BF186</strain>
    </source>
</reference>